<dbReference type="Gene3D" id="3.40.50.300">
    <property type="entry name" value="P-loop containing nucleotide triphosphate hydrolases"/>
    <property type="match status" value="1"/>
</dbReference>
<dbReference type="EMBL" id="AXCV01000350">
    <property type="protein sequence ID" value="KGO29281.1"/>
    <property type="molecule type" value="Genomic_DNA"/>
</dbReference>
<evidence type="ECO:0000313" key="3">
    <source>
        <dbReference type="Proteomes" id="UP000030023"/>
    </source>
</evidence>
<organism evidence="2 3">
    <name type="scientific">Oenococcus alcoholitolerans</name>
    <dbReference type="NCBI Taxonomy" id="931074"/>
    <lineage>
        <taxon>Bacteria</taxon>
        <taxon>Bacillati</taxon>
        <taxon>Bacillota</taxon>
        <taxon>Bacilli</taxon>
        <taxon>Lactobacillales</taxon>
        <taxon>Lactobacillaceae</taxon>
        <taxon>Oenococcus</taxon>
    </lineage>
</organism>
<proteinExistence type="predicted"/>
<dbReference type="SUPFAM" id="SSF52540">
    <property type="entry name" value="P-loop containing nucleoside triphosphate hydrolases"/>
    <property type="match status" value="1"/>
</dbReference>
<name>A0ABR4XQ05_9LACO</name>
<dbReference type="Proteomes" id="UP000030023">
    <property type="component" value="Unassembled WGS sequence"/>
</dbReference>
<evidence type="ECO:0000313" key="2">
    <source>
        <dbReference type="EMBL" id="KGO29281.1"/>
    </source>
</evidence>
<comment type="caution">
    <text evidence="2">The sequence shown here is derived from an EMBL/GenBank/DDBJ whole genome shotgun (WGS) entry which is preliminary data.</text>
</comment>
<reference evidence="2 3" key="1">
    <citation type="journal article" date="2014" name="Antonie Van Leeuwenhoek">
        <title>Oenococcus alcoholitolerans sp. nov., a lactic acid bacteria isolated from cachaca and ethanol fermentation processes.</title>
        <authorList>
            <person name="Badotti F."/>
            <person name="Moreira A.P."/>
            <person name="Tonon L.A."/>
            <person name="de Lucena B.T."/>
            <person name="Gomes Fde C."/>
            <person name="Kruger R."/>
            <person name="Thompson C.C."/>
            <person name="de Morais M.A.Jr."/>
            <person name="Rosa C.A."/>
            <person name="Thompson F.L."/>
        </authorList>
    </citation>
    <scope>NUCLEOTIDE SEQUENCE [LARGE SCALE GENOMIC DNA]</scope>
    <source>
        <strain evidence="2 3">UFRJ-M7.2.18</strain>
    </source>
</reference>
<dbReference type="PANTHER" id="PTHR42855">
    <property type="entry name" value="ABC TRANSPORTER ATP-BINDING SUBUNIT"/>
    <property type="match status" value="1"/>
</dbReference>
<dbReference type="InterPro" id="IPR027417">
    <property type="entry name" value="P-loop_NTPase"/>
</dbReference>
<dbReference type="InterPro" id="IPR051309">
    <property type="entry name" value="ABCF_ATPase"/>
</dbReference>
<dbReference type="PANTHER" id="PTHR42855:SF1">
    <property type="entry name" value="ABC TRANSPORTER DOMAIN-CONTAINING PROTEIN"/>
    <property type="match status" value="1"/>
</dbReference>
<keyword evidence="3" id="KW-1185">Reference proteome</keyword>
<feature type="domain" description="ABC transporter" evidence="1">
    <location>
        <begin position="5"/>
        <end position="38"/>
    </location>
</feature>
<dbReference type="InterPro" id="IPR003439">
    <property type="entry name" value="ABC_transporter-like_ATP-bd"/>
</dbReference>
<dbReference type="Pfam" id="PF00005">
    <property type="entry name" value="ABC_tran"/>
    <property type="match status" value="1"/>
</dbReference>
<gene>
    <name evidence="2" type="ORF">Q757_07060</name>
</gene>
<sequence>MRQINDAGKLSGGQKQMELLSQAFLKDHHLLLLDEPTSQLDENGIEKILSLAKRYTGPIIAISHD</sequence>
<evidence type="ECO:0000259" key="1">
    <source>
        <dbReference type="Pfam" id="PF00005"/>
    </source>
</evidence>
<accession>A0ABR4XQ05</accession>
<protein>
    <recommendedName>
        <fullName evidence="1">ABC transporter domain-containing protein</fullName>
    </recommendedName>
</protein>
<feature type="non-terminal residue" evidence="2">
    <location>
        <position position="65"/>
    </location>
</feature>